<dbReference type="STRING" id="926562.Oweho_0044"/>
<name>G8R557_OWEHD</name>
<dbReference type="PATRIC" id="fig|926562.3.peg.42"/>
<dbReference type="PANTHER" id="PTHR42759">
    <property type="entry name" value="MOXR FAMILY PROTEIN"/>
    <property type="match status" value="1"/>
</dbReference>
<dbReference type="KEGG" id="oho:Oweho_0044"/>
<dbReference type="Pfam" id="PF17863">
    <property type="entry name" value="AAA_lid_2"/>
    <property type="match status" value="1"/>
</dbReference>
<reference evidence="3 4" key="1">
    <citation type="journal article" date="2012" name="Stand. Genomic Sci.">
        <title>Genome sequence of the orange-pigmented seawater bacterium Owenweeksia hongkongensis type strain (UST20020801(T)).</title>
        <authorList>
            <person name="Riedel T."/>
            <person name="Held B."/>
            <person name="Nolan M."/>
            <person name="Lucas S."/>
            <person name="Lapidus A."/>
            <person name="Tice H."/>
            <person name="Del Rio T.G."/>
            <person name="Cheng J.F."/>
            <person name="Han C."/>
            <person name="Tapia R."/>
            <person name="Goodwin L.A."/>
            <person name="Pitluck S."/>
            <person name="Liolios K."/>
            <person name="Mavromatis K."/>
            <person name="Pagani I."/>
            <person name="Ivanova N."/>
            <person name="Mikhailova N."/>
            <person name="Pati A."/>
            <person name="Chen A."/>
            <person name="Palaniappan K."/>
            <person name="Rohde M."/>
            <person name="Tindall B.J."/>
            <person name="Detter J.C."/>
            <person name="Goker M."/>
            <person name="Woyke T."/>
            <person name="Bristow J."/>
            <person name="Eisen J.A."/>
            <person name="Markowitz V."/>
            <person name="Hugenholtz P."/>
            <person name="Klenk H.P."/>
            <person name="Kyrpides N.C."/>
        </authorList>
    </citation>
    <scope>NUCLEOTIDE SEQUENCE</scope>
    <source>
        <strain evidence="4">DSM 17368 / JCM 12287 / NRRL B-23963</strain>
    </source>
</reference>
<dbReference type="SUPFAM" id="SSF52540">
    <property type="entry name" value="P-loop containing nucleoside triphosphate hydrolases"/>
    <property type="match status" value="1"/>
</dbReference>
<evidence type="ECO:0000259" key="1">
    <source>
        <dbReference type="Pfam" id="PF07726"/>
    </source>
</evidence>
<accession>G8R557</accession>
<keyword evidence="4" id="KW-1185">Reference proteome</keyword>
<dbReference type="Pfam" id="PF07726">
    <property type="entry name" value="AAA_3"/>
    <property type="match status" value="1"/>
</dbReference>
<evidence type="ECO:0000259" key="2">
    <source>
        <dbReference type="Pfam" id="PF17863"/>
    </source>
</evidence>
<dbReference type="InterPro" id="IPR041628">
    <property type="entry name" value="ChlI/MoxR_AAA_lid"/>
</dbReference>
<dbReference type="GO" id="GO:0005524">
    <property type="term" value="F:ATP binding"/>
    <property type="evidence" value="ECO:0007669"/>
    <property type="project" value="InterPro"/>
</dbReference>
<dbReference type="InterPro" id="IPR050764">
    <property type="entry name" value="CbbQ/NirQ/NorQ/GpvN"/>
</dbReference>
<gene>
    <name evidence="3" type="ordered locus">Oweho_0044</name>
</gene>
<dbReference type="eggNOG" id="COG0714">
    <property type="taxonomic scope" value="Bacteria"/>
</dbReference>
<dbReference type="EMBL" id="CP003156">
    <property type="protein sequence ID" value="AEV31068.1"/>
    <property type="molecule type" value="Genomic_DNA"/>
</dbReference>
<proteinExistence type="predicted"/>
<dbReference type="Proteomes" id="UP000005631">
    <property type="component" value="Chromosome"/>
</dbReference>
<dbReference type="PIRSF" id="PIRSF002849">
    <property type="entry name" value="AAA_ATPase_chaperone_MoxR_prd"/>
    <property type="match status" value="1"/>
</dbReference>
<sequence length="351" mass="39582">MVFRAFLFLIKTTIAFVILGIELNQSILHHMTPYESILELKKRMQASIIGQDDLVDRIILVLLANGNMLLEGLPGLAKTRAIKSLAKELNCGLSRIQFTPDLLPSDVTGTEIYQPETEEKFIFQKGPIFSNLILADEINRSPAKVQAALLEAMEERQVSVAGKTYIMDTLFMVMATQNPVEQEGTYPLPEAQMDRFLMHVIISYPDDGSELKIMRLNREEQHSGEKAEKERLAPEVVFAAREEIAKVKISEPMEKYIVDIISATRYPDKYSEELDAWLDFGASPRGSIAIDRACRTHAWMMGNDFVSPDNIRAVVHDCLRHRIMLSYEANAEGITPDKVLDEILEKVAVVA</sequence>
<dbReference type="PANTHER" id="PTHR42759:SF1">
    <property type="entry name" value="MAGNESIUM-CHELATASE SUBUNIT CHLD"/>
    <property type="match status" value="1"/>
</dbReference>
<dbReference type="GO" id="GO:0016887">
    <property type="term" value="F:ATP hydrolysis activity"/>
    <property type="evidence" value="ECO:0007669"/>
    <property type="project" value="InterPro"/>
</dbReference>
<dbReference type="Gene3D" id="3.40.50.300">
    <property type="entry name" value="P-loop containing nucleotide triphosphate hydrolases"/>
    <property type="match status" value="1"/>
</dbReference>
<dbReference type="InterPro" id="IPR027417">
    <property type="entry name" value="P-loop_NTPase"/>
</dbReference>
<organism evidence="3 4">
    <name type="scientific">Owenweeksia hongkongensis (strain DSM 17368 / CIP 108786 / JCM 12287 / NRRL B-23963 / UST20020801)</name>
    <dbReference type="NCBI Taxonomy" id="926562"/>
    <lineage>
        <taxon>Bacteria</taxon>
        <taxon>Pseudomonadati</taxon>
        <taxon>Bacteroidota</taxon>
        <taxon>Flavobacteriia</taxon>
        <taxon>Flavobacteriales</taxon>
        <taxon>Owenweeksiaceae</taxon>
        <taxon>Owenweeksia</taxon>
    </lineage>
</organism>
<feature type="domain" description="ATPase AAA-3" evidence="1">
    <location>
        <begin position="68"/>
        <end position="198"/>
    </location>
</feature>
<feature type="domain" description="ChlI/MoxR AAA lid" evidence="2">
    <location>
        <begin position="279"/>
        <end position="343"/>
    </location>
</feature>
<dbReference type="AlphaFoldDB" id="G8R557"/>
<evidence type="ECO:0000313" key="4">
    <source>
        <dbReference type="Proteomes" id="UP000005631"/>
    </source>
</evidence>
<dbReference type="InterPro" id="IPR011703">
    <property type="entry name" value="ATPase_AAA-3"/>
</dbReference>
<protein>
    <submittedName>
        <fullName evidence="3">MoxR-like ATPase</fullName>
    </submittedName>
</protein>
<dbReference type="HOGENOM" id="CLU_034716_2_0_10"/>
<evidence type="ECO:0000313" key="3">
    <source>
        <dbReference type="EMBL" id="AEV31068.1"/>
    </source>
</evidence>
<dbReference type="Gene3D" id="1.10.8.80">
    <property type="entry name" value="Magnesium chelatase subunit I, C-Terminal domain"/>
    <property type="match status" value="1"/>
</dbReference>